<reference evidence="4" key="1">
    <citation type="journal article" date="2020" name="Stud. Mycol.">
        <title>101 Dothideomycetes genomes: a test case for predicting lifestyles and emergence of pathogens.</title>
        <authorList>
            <person name="Haridas S."/>
            <person name="Albert R."/>
            <person name="Binder M."/>
            <person name="Bloem J."/>
            <person name="Labutti K."/>
            <person name="Salamov A."/>
            <person name="Andreopoulos B."/>
            <person name="Baker S."/>
            <person name="Barry K."/>
            <person name="Bills G."/>
            <person name="Bluhm B."/>
            <person name="Cannon C."/>
            <person name="Castanera R."/>
            <person name="Culley D."/>
            <person name="Daum C."/>
            <person name="Ezra D."/>
            <person name="Gonzalez J."/>
            <person name="Henrissat B."/>
            <person name="Kuo A."/>
            <person name="Liang C."/>
            <person name="Lipzen A."/>
            <person name="Lutzoni F."/>
            <person name="Magnuson J."/>
            <person name="Mondo S."/>
            <person name="Nolan M."/>
            <person name="Ohm R."/>
            <person name="Pangilinan J."/>
            <person name="Park H.-J."/>
            <person name="Ramirez L."/>
            <person name="Alfaro M."/>
            <person name="Sun H."/>
            <person name="Tritt A."/>
            <person name="Yoshinaga Y."/>
            <person name="Zwiers L.-H."/>
            <person name="Turgeon B."/>
            <person name="Goodwin S."/>
            <person name="Spatafora J."/>
            <person name="Crous P."/>
            <person name="Grigoriev I."/>
        </authorList>
    </citation>
    <scope>NUCLEOTIDE SEQUENCE</scope>
    <source>
        <strain evidence="4">CBS 133067</strain>
    </source>
</reference>
<evidence type="ECO:0000259" key="3">
    <source>
        <dbReference type="PROSITE" id="PS50213"/>
    </source>
</evidence>
<comment type="caution">
    <text evidence="4">The sequence shown here is derived from an EMBL/GenBank/DDBJ whole genome shotgun (WGS) entry which is preliminary data.</text>
</comment>
<sequence>MDPPNVVLPPSSGADDGRSAPDASSDLTISDVIASERRINIFSGFTRDIGTVSKRLEDGGQNSTIVAPDNSHIMKLPRKPWEDPRDYQELGADAYSGNDGEDRAHRNLRRFVEAHIIPESPWAEGKKVQTLVGSTVWWEQKDGKRFIQPGNVEVDNVANTVSNGEVWILKGVLNYQ</sequence>
<dbReference type="EMBL" id="ML978129">
    <property type="protein sequence ID" value="KAF2096676.1"/>
    <property type="molecule type" value="Genomic_DNA"/>
</dbReference>
<feature type="region of interest" description="Disordered" evidence="2">
    <location>
        <begin position="1"/>
        <end position="25"/>
    </location>
</feature>
<dbReference type="Gene3D" id="2.30.180.10">
    <property type="entry name" value="FAS1 domain"/>
    <property type="match status" value="1"/>
</dbReference>
<evidence type="ECO:0000256" key="2">
    <source>
        <dbReference type="SAM" id="MobiDB-lite"/>
    </source>
</evidence>
<dbReference type="InterPro" id="IPR040200">
    <property type="entry name" value="Mug57-like"/>
</dbReference>
<accession>A0A9P4IEC6</accession>
<keyword evidence="5" id="KW-1185">Reference proteome</keyword>
<dbReference type="InterPro" id="IPR036378">
    <property type="entry name" value="FAS1_dom_sf"/>
</dbReference>
<dbReference type="AlphaFoldDB" id="A0A9P4IEC6"/>
<protein>
    <submittedName>
        <fullName evidence="4">FAS1 domain-containing protein</fullName>
    </submittedName>
</protein>
<dbReference type="OrthoDB" id="5551751at2759"/>
<dbReference type="SUPFAM" id="SSF82153">
    <property type="entry name" value="FAS1 domain"/>
    <property type="match status" value="1"/>
</dbReference>
<feature type="domain" description="FAS1" evidence="3">
    <location>
        <begin position="26"/>
        <end position="173"/>
    </location>
</feature>
<dbReference type="PROSITE" id="PS50213">
    <property type="entry name" value="FAS1"/>
    <property type="match status" value="1"/>
</dbReference>
<evidence type="ECO:0000313" key="4">
    <source>
        <dbReference type="EMBL" id="KAF2096676.1"/>
    </source>
</evidence>
<dbReference type="InterPro" id="IPR000782">
    <property type="entry name" value="FAS1_domain"/>
</dbReference>
<keyword evidence="1" id="KW-0732">Signal</keyword>
<dbReference type="PANTHER" id="PTHR28156">
    <property type="entry name" value="FAS1 DOMAIN-CONTAINING PROTEIN YDR262W"/>
    <property type="match status" value="1"/>
</dbReference>
<dbReference type="Proteomes" id="UP000799772">
    <property type="component" value="Unassembled WGS sequence"/>
</dbReference>
<proteinExistence type="predicted"/>
<gene>
    <name evidence="4" type="ORF">NA57DRAFT_42858</name>
</gene>
<name>A0A9P4IEC6_9PEZI</name>
<evidence type="ECO:0000256" key="1">
    <source>
        <dbReference type="ARBA" id="ARBA00022729"/>
    </source>
</evidence>
<evidence type="ECO:0000313" key="5">
    <source>
        <dbReference type="Proteomes" id="UP000799772"/>
    </source>
</evidence>
<dbReference type="PANTHER" id="PTHR28156:SF1">
    <property type="entry name" value="FAS1 DOMAIN-CONTAINING PROTEIN YDR262W"/>
    <property type="match status" value="1"/>
</dbReference>
<organism evidence="4 5">
    <name type="scientific">Rhizodiscina lignyota</name>
    <dbReference type="NCBI Taxonomy" id="1504668"/>
    <lineage>
        <taxon>Eukaryota</taxon>
        <taxon>Fungi</taxon>
        <taxon>Dikarya</taxon>
        <taxon>Ascomycota</taxon>
        <taxon>Pezizomycotina</taxon>
        <taxon>Dothideomycetes</taxon>
        <taxon>Pleosporomycetidae</taxon>
        <taxon>Aulographales</taxon>
        <taxon>Rhizodiscinaceae</taxon>
        <taxon>Rhizodiscina</taxon>
    </lineage>
</organism>